<gene>
    <name evidence="2" type="ORF">BSTOLATCC_MIC23467</name>
</gene>
<keyword evidence="3" id="KW-1185">Reference proteome</keyword>
<comment type="caution">
    <text evidence="2">The sequence shown here is derived from an EMBL/GenBank/DDBJ whole genome shotgun (WGS) entry which is preliminary data.</text>
</comment>
<dbReference type="EMBL" id="CAJZBQ010000022">
    <property type="protein sequence ID" value="CAG9319259.1"/>
    <property type="molecule type" value="Genomic_DNA"/>
</dbReference>
<proteinExistence type="predicted"/>
<feature type="compositionally biased region" description="Polar residues" evidence="1">
    <location>
        <begin position="1"/>
        <end position="18"/>
    </location>
</feature>
<evidence type="ECO:0000313" key="3">
    <source>
        <dbReference type="Proteomes" id="UP001162131"/>
    </source>
</evidence>
<reference evidence="2" key="1">
    <citation type="submission" date="2021-09" db="EMBL/GenBank/DDBJ databases">
        <authorList>
            <consortium name="AG Swart"/>
            <person name="Singh M."/>
            <person name="Singh A."/>
            <person name="Seah K."/>
            <person name="Emmerich C."/>
        </authorList>
    </citation>
    <scope>NUCLEOTIDE SEQUENCE</scope>
    <source>
        <strain evidence="2">ATCC30299</strain>
    </source>
</reference>
<feature type="compositionally biased region" description="Polar residues" evidence="1">
    <location>
        <begin position="34"/>
        <end position="43"/>
    </location>
</feature>
<protein>
    <submittedName>
        <fullName evidence="2">Uncharacterized protein</fullName>
    </submittedName>
</protein>
<sequence length="92" mass="10703">MIGVMKSQSIDQSLSKLQKSGESESPRLQHPQLKRTNTDQNIDTSFNNHQAEQIRILPPAYQYSNYATTNWEEEDDIDPYEEINKSWQCSLL</sequence>
<name>A0AAU9J1Y5_9CILI</name>
<dbReference type="AlphaFoldDB" id="A0AAU9J1Y5"/>
<accession>A0AAU9J1Y5</accession>
<feature type="region of interest" description="Disordered" evidence="1">
    <location>
        <begin position="1"/>
        <end position="43"/>
    </location>
</feature>
<evidence type="ECO:0000313" key="2">
    <source>
        <dbReference type="EMBL" id="CAG9319259.1"/>
    </source>
</evidence>
<evidence type="ECO:0000256" key="1">
    <source>
        <dbReference type="SAM" id="MobiDB-lite"/>
    </source>
</evidence>
<organism evidence="2 3">
    <name type="scientific">Blepharisma stoltei</name>
    <dbReference type="NCBI Taxonomy" id="1481888"/>
    <lineage>
        <taxon>Eukaryota</taxon>
        <taxon>Sar</taxon>
        <taxon>Alveolata</taxon>
        <taxon>Ciliophora</taxon>
        <taxon>Postciliodesmatophora</taxon>
        <taxon>Heterotrichea</taxon>
        <taxon>Heterotrichida</taxon>
        <taxon>Blepharismidae</taxon>
        <taxon>Blepharisma</taxon>
    </lineage>
</organism>
<dbReference type="Proteomes" id="UP001162131">
    <property type="component" value="Unassembled WGS sequence"/>
</dbReference>